<evidence type="ECO:0000313" key="4">
    <source>
        <dbReference type="Proteomes" id="UP001281003"/>
    </source>
</evidence>
<dbReference type="AlphaFoldDB" id="A0AAE0PCJ7"/>
<name>A0AAE0PCJ7_SORBR</name>
<dbReference type="Proteomes" id="UP001281003">
    <property type="component" value="Unassembled WGS sequence"/>
</dbReference>
<organism evidence="3 4">
    <name type="scientific">Sordaria brevicollis</name>
    <dbReference type="NCBI Taxonomy" id="83679"/>
    <lineage>
        <taxon>Eukaryota</taxon>
        <taxon>Fungi</taxon>
        <taxon>Dikarya</taxon>
        <taxon>Ascomycota</taxon>
        <taxon>Pezizomycotina</taxon>
        <taxon>Sordariomycetes</taxon>
        <taxon>Sordariomycetidae</taxon>
        <taxon>Sordariales</taxon>
        <taxon>Sordariaceae</taxon>
        <taxon>Sordaria</taxon>
    </lineage>
</organism>
<dbReference type="PANTHER" id="PTHR36223">
    <property type="entry name" value="BETA-LACTAMASE-TYPE TRANSPEPTIDASE FOLD DOMAIN CONTAINING PROTEIN"/>
    <property type="match status" value="1"/>
</dbReference>
<dbReference type="Pfam" id="PF25534">
    <property type="entry name" value="DUF7918"/>
    <property type="match status" value="1"/>
</dbReference>
<dbReference type="EMBL" id="JAUTDP010000007">
    <property type="protein sequence ID" value="KAK3397456.1"/>
    <property type="molecule type" value="Genomic_DNA"/>
</dbReference>
<protein>
    <recommendedName>
        <fullName evidence="2">DUF7918 domain-containing protein</fullName>
    </recommendedName>
</protein>
<dbReference type="InterPro" id="IPR057678">
    <property type="entry name" value="DUF7918"/>
</dbReference>
<feature type="region of interest" description="Disordered" evidence="1">
    <location>
        <begin position="290"/>
        <end position="334"/>
    </location>
</feature>
<reference evidence="3" key="2">
    <citation type="submission" date="2023-07" db="EMBL/GenBank/DDBJ databases">
        <authorList>
            <consortium name="Lawrence Berkeley National Laboratory"/>
            <person name="Haridas S."/>
            <person name="Hensen N."/>
            <person name="Bonometti L."/>
            <person name="Westerberg I."/>
            <person name="Brannstrom I.O."/>
            <person name="Guillou S."/>
            <person name="Cros-Aarteil S."/>
            <person name="Calhoun S."/>
            <person name="Kuo A."/>
            <person name="Mondo S."/>
            <person name="Pangilinan J."/>
            <person name="Riley R."/>
            <person name="LaButti K."/>
            <person name="Andreopoulos B."/>
            <person name="Lipzen A."/>
            <person name="Chen C."/>
            <person name="Yanf M."/>
            <person name="Daum C."/>
            <person name="Ng V."/>
            <person name="Clum A."/>
            <person name="Steindorff A."/>
            <person name="Ohm R."/>
            <person name="Martin F."/>
            <person name="Silar P."/>
            <person name="Natvig D."/>
            <person name="Lalanne C."/>
            <person name="Gautier V."/>
            <person name="Ament-velasquez S.L."/>
            <person name="Kruys A."/>
            <person name="Hutchinson M.I."/>
            <person name="Powell A.J."/>
            <person name="Barry K."/>
            <person name="Miller A.N."/>
            <person name="Grigoriev I.V."/>
            <person name="Debuchy R."/>
            <person name="Gladieux P."/>
            <person name="Thoren M.H."/>
            <person name="Johannesson H."/>
        </authorList>
    </citation>
    <scope>NUCLEOTIDE SEQUENCE</scope>
    <source>
        <strain evidence="3">FGSC 1904</strain>
    </source>
</reference>
<accession>A0AAE0PCJ7</accession>
<evidence type="ECO:0000256" key="1">
    <source>
        <dbReference type="SAM" id="MobiDB-lite"/>
    </source>
</evidence>
<proteinExistence type="predicted"/>
<gene>
    <name evidence="3" type="ORF">B0T20DRAFT_220917</name>
</gene>
<sequence length="334" mass="37745">MAILPCLPGLKVTIEVDDEPATEYDADPEEVKKSAGQIDFFPTRQTFRLRRHGYPYVLKYIEAKPGELFSFVLDLTDFKIGFDKHTFNDGVTMEPKLHAEHWIDGYNTKGFRLIAGNRHELHSFTTGSDTKGWKQQSFGFAKLNVVEGSTAGTHQQAEQAKYYGTLIVKLFLSVNTDITIPYEEKPAPAAIISVGEKDMIKGRAVDAKVDFEAEPTNRPAQAPMAKSVDRKPIAVLEFRYRTMEGLHQELIVPRRPVVKSVEDDEDGKRTVKFEDKKAIKSDDDKFEHIKKYDEPSCSGVKREASTSSENMSPGPLDGGARNCKKRRVDEQRDW</sequence>
<comment type="caution">
    <text evidence="3">The sequence shown here is derived from an EMBL/GenBank/DDBJ whole genome shotgun (WGS) entry which is preliminary data.</text>
</comment>
<reference evidence="3" key="1">
    <citation type="journal article" date="2023" name="Mol. Phylogenet. Evol.">
        <title>Genome-scale phylogeny and comparative genomics of the fungal order Sordariales.</title>
        <authorList>
            <person name="Hensen N."/>
            <person name="Bonometti L."/>
            <person name="Westerberg I."/>
            <person name="Brannstrom I.O."/>
            <person name="Guillou S."/>
            <person name="Cros-Aarteil S."/>
            <person name="Calhoun S."/>
            <person name="Haridas S."/>
            <person name="Kuo A."/>
            <person name="Mondo S."/>
            <person name="Pangilinan J."/>
            <person name="Riley R."/>
            <person name="LaButti K."/>
            <person name="Andreopoulos B."/>
            <person name="Lipzen A."/>
            <person name="Chen C."/>
            <person name="Yan M."/>
            <person name="Daum C."/>
            <person name="Ng V."/>
            <person name="Clum A."/>
            <person name="Steindorff A."/>
            <person name="Ohm R.A."/>
            <person name="Martin F."/>
            <person name="Silar P."/>
            <person name="Natvig D.O."/>
            <person name="Lalanne C."/>
            <person name="Gautier V."/>
            <person name="Ament-Velasquez S.L."/>
            <person name="Kruys A."/>
            <person name="Hutchinson M.I."/>
            <person name="Powell A.J."/>
            <person name="Barry K."/>
            <person name="Miller A.N."/>
            <person name="Grigoriev I.V."/>
            <person name="Debuchy R."/>
            <person name="Gladieux P."/>
            <person name="Hiltunen Thoren M."/>
            <person name="Johannesson H."/>
        </authorList>
    </citation>
    <scope>NUCLEOTIDE SEQUENCE</scope>
    <source>
        <strain evidence="3">FGSC 1904</strain>
    </source>
</reference>
<evidence type="ECO:0000313" key="3">
    <source>
        <dbReference type="EMBL" id="KAK3397456.1"/>
    </source>
</evidence>
<keyword evidence="4" id="KW-1185">Reference proteome</keyword>
<dbReference type="PANTHER" id="PTHR36223:SF1">
    <property type="entry name" value="TRANSCRIPTION ELONGATION FACTOR EAF N-TERMINAL DOMAIN-CONTAINING PROTEIN"/>
    <property type="match status" value="1"/>
</dbReference>
<evidence type="ECO:0000259" key="2">
    <source>
        <dbReference type="Pfam" id="PF25534"/>
    </source>
</evidence>
<feature type="compositionally biased region" description="Basic and acidic residues" evidence="1">
    <location>
        <begin position="290"/>
        <end position="304"/>
    </location>
</feature>
<feature type="domain" description="DUF7918" evidence="2">
    <location>
        <begin position="9"/>
        <end position="254"/>
    </location>
</feature>